<organism evidence="7 8">
    <name type="scientific">Intestinimonas butyriciproducens</name>
    <dbReference type="NCBI Taxonomy" id="1297617"/>
    <lineage>
        <taxon>Bacteria</taxon>
        <taxon>Bacillati</taxon>
        <taxon>Bacillota</taxon>
        <taxon>Clostridia</taxon>
        <taxon>Eubacteriales</taxon>
        <taxon>Intestinimonas</taxon>
    </lineage>
</organism>
<name>A0A2U1CCG4_9FIRM</name>
<dbReference type="GO" id="GO:0015074">
    <property type="term" value="P:DNA integration"/>
    <property type="evidence" value="ECO:0007669"/>
    <property type="project" value="InterPro"/>
</dbReference>
<evidence type="ECO:0000256" key="3">
    <source>
        <dbReference type="ARBA" id="ARBA00023172"/>
    </source>
</evidence>
<dbReference type="Gene3D" id="1.10.443.10">
    <property type="entry name" value="Intergrase catalytic core"/>
    <property type="match status" value="1"/>
</dbReference>
<dbReference type="OrthoDB" id="107900at2"/>
<dbReference type="Pfam" id="PF00589">
    <property type="entry name" value="Phage_integrase"/>
    <property type="match status" value="1"/>
</dbReference>
<sequence>MPRPSGKATISLKGNAKNLPDIYFRELVQLYSRDCRTRGIEEVTIAGYEYACKKFLEYLQEDIRCSDLRQELFDDYQMELATRVKAETVNSYLFKISPVLKFGKERGYITADIQLSHMAYQEHFKDVYTEDEIRKLLARPKTNKFNEYRTWVIVSVFLGTGIRSLELRSIRCKDVNLNEGYITLIHTKNKEPRVVPLSESLIIILQEYMMVRNGAGEDYLFCSIYGDMMGRVTLQSSVARYNKSRGVEKTSIHLFRHTFITLEVREGIAPLVLRRITGHKSLKALDGYYNHNIADLITAVNQTSPVERFSQKKRIGFDMKKKKK</sequence>
<dbReference type="GeneID" id="93228952"/>
<evidence type="ECO:0000256" key="2">
    <source>
        <dbReference type="ARBA" id="ARBA00023125"/>
    </source>
</evidence>
<evidence type="ECO:0000259" key="6">
    <source>
        <dbReference type="PROSITE" id="PS51900"/>
    </source>
</evidence>
<gene>
    <name evidence="7" type="ORF">C7373_104207</name>
</gene>
<keyword evidence="3" id="KW-0233">DNA recombination</keyword>
<comment type="caution">
    <text evidence="7">The sequence shown here is derived from an EMBL/GenBank/DDBJ whole genome shotgun (WGS) entry which is preliminary data.</text>
</comment>
<feature type="domain" description="Tyr recombinase" evidence="5">
    <location>
        <begin position="123"/>
        <end position="302"/>
    </location>
</feature>
<dbReference type="AlphaFoldDB" id="A0A2U1CCG4"/>
<dbReference type="GO" id="GO:0006310">
    <property type="term" value="P:DNA recombination"/>
    <property type="evidence" value="ECO:0007669"/>
    <property type="project" value="UniProtKB-KW"/>
</dbReference>
<evidence type="ECO:0000313" key="8">
    <source>
        <dbReference type="Proteomes" id="UP000245778"/>
    </source>
</evidence>
<comment type="similarity">
    <text evidence="1">Belongs to the 'phage' integrase family.</text>
</comment>
<dbReference type="GO" id="GO:0003677">
    <property type="term" value="F:DNA binding"/>
    <property type="evidence" value="ECO:0007669"/>
    <property type="project" value="UniProtKB-UniRule"/>
</dbReference>
<dbReference type="Gene3D" id="1.10.150.130">
    <property type="match status" value="1"/>
</dbReference>
<evidence type="ECO:0000259" key="5">
    <source>
        <dbReference type="PROSITE" id="PS51898"/>
    </source>
</evidence>
<dbReference type="PROSITE" id="PS51898">
    <property type="entry name" value="TYR_RECOMBINASE"/>
    <property type="match status" value="1"/>
</dbReference>
<dbReference type="InterPro" id="IPR011010">
    <property type="entry name" value="DNA_brk_join_enz"/>
</dbReference>
<reference evidence="7 8" key="1">
    <citation type="submission" date="2018-04" db="EMBL/GenBank/DDBJ databases">
        <title>Genomic Encyclopedia of Type Strains, Phase IV (KMG-IV): sequencing the most valuable type-strain genomes for metagenomic binning, comparative biology and taxonomic classification.</title>
        <authorList>
            <person name="Goeker M."/>
        </authorList>
    </citation>
    <scope>NUCLEOTIDE SEQUENCE [LARGE SCALE GENOMIC DNA]</scope>
    <source>
        <strain evidence="7 8">DSM 26588</strain>
    </source>
</reference>
<dbReference type="InterPro" id="IPR050090">
    <property type="entry name" value="Tyrosine_recombinase_XerCD"/>
</dbReference>
<proteinExistence type="inferred from homology"/>
<dbReference type="Proteomes" id="UP000245778">
    <property type="component" value="Unassembled WGS sequence"/>
</dbReference>
<dbReference type="RefSeq" id="WP_116722011.1">
    <property type="nucleotide sequence ID" value="NZ_CP011524.1"/>
</dbReference>
<evidence type="ECO:0000256" key="4">
    <source>
        <dbReference type="PROSITE-ProRule" id="PRU01248"/>
    </source>
</evidence>
<dbReference type="InterPro" id="IPR044068">
    <property type="entry name" value="CB"/>
</dbReference>
<dbReference type="InterPro" id="IPR013762">
    <property type="entry name" value="Integrase-like_cat_sf"/>
</dbReference>
<dbReference type="PANTHER" id="PTHR30349">
    <property type="entry name" value="PHAGE INTEGRASE-RELATED"/>
    <property type="match status" value="1"/>
</dbReference>
<dbReference type="PANTHER" id="PTHR30349:SF64">
    <property type="entry name" value="PROPHAGE INTEGRASE INTD-RELATED"/>
    <property type="match status" value="1"/>
</dbReference>
<dbReference type="PROSITE" id="PS51900">
    <property type="entry name" value="CB"/>
    <property type="match status" value="1"/>
</dbReference>
<accession>A0A2U1CCG4</accession>
<dbReference type="EMBL" id="QEKK01000004">
    <property type="protein sequence ID" value="PVY58609.1"/>
    <property type="molecule type" value="Genomic_DNA"/>
</dbReference>
<dbReference type="InterPro" id="IPR002104">
    <property type="entry name" value="Integrase_catalytic"/>
</dbReference>
<evidence type="ECO:0000313" key="7">
    <source>
        <dbReference type="EMBL" id="PVY58609.1"/>
    </source>
</evidence>
<dbReference type="SUPFAM" id="SSF56349">
    <property type="entry name" value="DNA breaking-rejoining enzymes"/>
    <property type="match status" value="1"/>
</dbReference>
<feature type="domain" description="Core-binding (CB)" evidence="6">
    <location>
        <begin position="22"/>
        <end position="104"/>
    </location>
</feature>
<evidence type="ECO:0000256" key="1">
    <source>
        <dbReference type="ARBA" id="ARBA00008857"/>
    </source>
</evidence>
<keyword evidence="2 4" id="KW-0238">DNA-binding</keyword>
<dbReference type="InterPro" id="IPR010998">
    <property type="entry name" value="Integrase_recombinase_N"/>
</dbReference>
<protein>
    <submittedName>
        <fullName evidence="7">Integrase/recombinase XerD</fullName>
    </submittedName>
</protein>
<dbReference type="CDD" id="cd00397">
    <property type="entry name" value="DNA_BRE_C"/>
    <property type="match status" value="1"/>
</dbReference>